<keyword evidence="1" id="KW-0812">Transmembrane</keyword>
<dbReference type="Proteomes" id="UP001367771">
    <property type="component" value="Unassembled WGS sequence"/>
</dbReference>
<reference evidence="2 3" key="1">
    <citation type="journal article" date="2013" name="Int. J. Syst. Evol. Microbiol.">
        <title>Sphingomonas kyungheensis sp. nov., a bacterium with ginsenoside-converting activity isolated from soil of a ginseng field.</title>
        <authorList>
            <person name="Son H.M."/>
            <person name="Yang J.E."/>
            <person name="Park Y."/>
            <person name="Han C.K."/>
            <person name="Kim S.G."/>
            <person name="Kook M."/>
            <person name="Yi T.H."/>
        </authorList>
    </citation>
    <scope>NUCLEOTIDE SEQUENCE [LARGE SCALE GENOMIC DNA]</scope>
    <source>
        <strain evidence="2 3">LMG 26582</strain>
    </source>
</reference>
<feature type="transmembrane region" description="Helical" evidence="1">
    <location>
        <begin position="267"/>
        <end position="286"/>
    </location>
</feature>
<feature type="transmembrane region" description="Helical" evidence="1">
    <location>
        <begin position="199"/>
        <end position="217"/>
    </location>
</feature>
<evidence type="ECO:0000313" key="2">
    <source>
        <dbReference type="EMBL" id="MEI5686479.1"/>
    </source>
</evidence>
<proteinExistence type="predicted"/>
<dbReference type="PANTHER" id="PTHR38592:SF3">
    <property type="entry name" value="BLL4819 PROTEIN"/>
    <property type="match status" value="1"/>
</dbReference>
<dbReference type="EMBL" id="JBBBDM010000002">
    <property type="protein sequence ID" value="MEI5686479.1"/>
    <property type="molecule type" value="Genomic_DNA"/>
</dbReference>
<accession>A0ABU8H085</accession>
<feature type="transmembrane region" description="Helical" evidence="1">
    <location>
        <begin position="229"/>
        <end position="247"/>
    </location>
</feature>
<dbReference type="PIRSF" id="PIRSF028704">
    <property type="entry name" value="UPC028704"/>
    <property type="match status" value="1"/>
</dbReference>
<dbReference type="InterPro" id="IPR014550">
    <property type="entry name" value="UCP028704_OpgC"/>
</dbReference>
<keyword evidence="3" id="KW-1185">Reference proteome</keyword>
<evidence type="ECO:0000256" key="1">
    <source>
        <dbReference type="SAM" id="Phobius"/>
    </source>
</evidence>
<keyword evidence="1" id="KW-1133">Transmembrane helix</keyword>
<evidence type="ECO:0000313" key="3">
    <source>
        <dbReference type="Proteomes" id="UP001367771"/>
    </source>
</evidence>
<dbReference type="PANTHER" id="PTHR38592">
    <property type="entry name" value="BLL4819 PROTEIN"/>
    <property type="match status" value="1"/>
</dbReference>
<comment type="caution">
    <text evidence="2">The sequence shown here is derived from an EMBL/GenBank/DDBJ whole genome shotgun (WGS) entry which is preliminary data.</text>
</comment>
<feature type="transmembrane region" description="Helical" evidence="1">
    <location>
        <begin position="20"/>
        <end position="37"/>
    </location>
</feature>
<feature type="transmembrane region" description="Helical" evidence="1">
    <location>
        <begin position="88"/>
        <end position="109"/>
    </location>
</feature>
<keyword evidence="1" id="KW-0472">Membrane</keyword>
<feature type="transmembrane region" description="Helical" evidence="1">
    <location>
        <begin position="307"/>
        <end position="325"/>
    </location>
</feature>
<feature type="transmembrane region" description="Helical" evidence="1">
    <location>
        <begin position="129"/>
        <end position="152"/>
    </location>
</feature>
<sequence length="369" mass="40503">MVAMTAGPGRETRIDILRGLAMVVIAINHITVAFQIYHLDGRGVPTPSSFGYSSSASIFVIMSGYMVGMVYQRKANPTAAVLRRAARLYVYDGLLLLAVTPVLAMMPAWEATAWSADFLHRSPTEGLLLFLALLRAPTLLDVLQLYVIFMLVTPVALWLHRRSATLLVGVSVGLWLASQFATLTGLLDPAVVEWKFNPAAWQIFFFVPMLLGTRRAHERVFAYLEAHRTMTILLAVTVGAFAAAKLLHIERHVPNSGLLTSKGNLGLLRLIHAPIIIAFYCGLLSWRRDLVASAPMRALACIGRQTLYCYMATVWITYVLAALWYRAGGGYATYLGAVMLAVLLTAAVAVVFDARARRTTAHRKLAITA</sequence>
<gene>
    <name evidence="2" type="primary">opgC</name>
    <name evidence="2" type="ORF">V8201_05230</name>
</gene>
<name>A0ABU8H085_9SPHN</name>
<feature type="transmembrane region" description="Helical" evidence="1">
    <location>
        <begin position="331"/>
        <end position="354"/>
    </location>
</feature>
<organism evidence="2 3">
    <name type="scientific">Sphingomonas kyungheensis</name>
    <dbReference type="NCBI Taxonomy" id="1069987"/>
    <lineage>
        <taxon>Bacteria</taxon>
        <taxon>Pseudomonadati</taxon>
        <taxon>Pseudomonadota</taxon>
        <taxon>Alphaproteobacteria</taxon>
        <taxon>Sphingomonadales</taxon>
        <taxon>Sphingomonadaceae</taxon>
        <taxon>Sphingomonas</taxon>
    </lineage>
</organism>
<protein>
    <submittedName>
        <fullName evidence="2">OpgC domain-containing protein</fullName>
    </submittedName>
</protein>
<feature type="transmembrane region" description="Helical" evidence="1">
    <location>
        <begin position="164"/>
        <end position="187"/>
    </location>
</feature>
<dbReference type="Pfam" id="PF10129">
    <property type="entry name" value="OpgC_C"/>
    <property type="match status" value="1"/>
</dbReference>
<feature type="transmembrane region" description="Helical" evidence="1">
    <location>
        <begin position="49"/>
        <end position="67"/>
    </location>
</feature>